<name>A0A4Y2NBP3_ARAVE</name>
<dbReference type="InterPro" id="IPR036397">
    <property type="entry name" value="RNaseH_sf"/>
</dbReference>
<dbReference type="CDD" id="cd09276">
    <property type="entry name" value="Rnase_HI_RT_non_LTR"/>
    <property type="match status" value="1"/>
</dbReference>
<dbReference type="OrthoDB" id="6515318at2759"/>
<dbReference type="PROSITE" id="PS50878">
    <property type="entry name" value="RT_POL"/>
    <property type="match status" value="1"/>
</dbReference>
<dbReference type="Proteomes" id="UP000499080">
    <property type="component" value="Unassembled WGS sequence"/>
</dbReference>
<accession>A0A4Y2NBP3</accession>
<reference evidence="2 3" key="1">
    <citation type="journal article" date="2019" name="Sci. Rep.">
        <title>Orb-weaving spider Araneus ventricosus genome elucidates the spidroin gene catalogue.</title>
        <authorList>
            <person name="Kono N."/>
            <person name="Nakamura H."/>
            <person name="Ohtoshi R."/>
            <person name="Moran D.A.P."/>
            <person name="Shinohara A."/>
            <person name="Yoshida Y."/>
            <person name="Fujiwara M."/>
            <person name="Mori M."/>
            <person name="Tomita M."/>
            <person name="Arakawa K."/>
        </authorList>
    </citation>
    <scope>NUCLEOTIDE SEQUENCE [LARGE SCALE GENOMIC DNA]</scope>
</reference>
<dbReference type="Gene3D" id="3.30.420.10">
    <property type="entry name" value="Ribonuclease H-like superfamily/Ribonuclease H"/>
    <property type="match status" value="1"/>
</dbReference>
<dbReference type="InterPro" id="IPR012337">
    <property type="entry name" value="RNaseH-like_sf"/>
</dbReference>
<evidence type="ECO:0000259" key="1">
    <source>
        <dbReference type="PROSITE" id="PS50878"/>
    </source>
</evidence>
<dbReference type="EMBL" id="BGPR01126989">
    <property type="protein sequence ID" value="GBN36124.1"/>
    <property type="molecule type" value="Genomic_DNA"/>
</dbReference>
<keyword evidence="3" id="KW-1185">Reference proteome</keyword>
<dbReference type="InterPro" id="IPR000477">
    <property type="entry name" value="RT_dom"/>
</dbReference>
<gene>
    <name evidence="2" type="ORF">AVEN_93357_1</name>
</gene>
<protein>
    <recommendedName>
        <fullName evidence="1">Reverse transcriptase domain-containing protein</fullName>
    </recommendedName>
</protein>
<evidence type="ECO:0000313" key="3">
    <source>
        <dbReference type="Proteomes" id="UP000499080"/>
    </source>
</evidence>
<feature type="non-terminal residue" evidence="2">
    <location>
        <position position="1"/>
    </location>
</feature>
<evidence type="ECO:0000313" key="2">
    <source>
        <dbReference type="EMBL" id="GBN36124.1"/>
    </source>
</evidence>
<dbReference type="GO" id="GO:0003676">
    <property type="term" value="F:nucleic acid binding"/>
    <property type="evidence" value="ECO:0007669"/>
    <property type="project" value="InterPro"/>
</dbReference>
<dbReference type="AlphaFoldDB" id="A0A4Y2NBP3"/>
<comment type="caution">
    <text evidence="2">The sequence shown here is derived from an EMBL/GenBank/DDBJ whole genome shotgun (WGS) entry which is preliminary data.</text>
</comment>
<dbReference type="SUPFAM" id="SSF53098">
    <property type="entry name" value="Ribonuclease H-like"/>
    <property type="match status" value="1"/>
</dbReference>
<feature type="domain" description="Reverse transcriptase" evidence="1">
    <location>
        <begin position="1"/>
        <end position="102"/>
    </location>
</feature>
<proteinExistence type="predicted"/>
<organism evidence="2 3">
    <name type="scientific">Araneus ventricosus</name>
    <name type="common">Orbweaver spider</name>
    <name type="synonym">Epeira ventricosa</name>
    <dbReference type="NCBI Taxonomy" id="182803"/>
    <lineage>
        <taxon>Eukaryota</taxon>
        <taxon>Metazoa</taxon>
        <taxon>Ecdysozoa</taxon>
        <taxon>Arthropoda</taxon>
        <taxon>Chelicerata</taxon>
        <taxon>Arachnida</taxon>
        <taxon>Araneae</taxon>
        <taxon>Araneomorphae</taxon>
        <taxon>Entelegynae</taxon>
        <taxon>Araneoidea</taxon>
        <taxon>Araneidae</taxon>
        <taxon>Araneus</taxon>
    </lineage>
</organism>
<sequence length="252" mass="28603">GVPQGSCSGLFFWKIVLDTALDEELPEGCFLQAFADDLILVVRGNTKAELEERGTLALARLIIWGSKHKLSFNASKTILHPSTFGGRLTLLDPPKVRMNDTIYLLLKLSLLGVWWDSSLTFTEHFKRIRRKVDLLSYRLSTRPIPFRHNPTGWDIEIFTDVSKMDSRVGSSVVVYYHGQEVYHNECRISDHASVFQAQIQGIDMVLEFVQNTVSWGRVCIFSDSLSLLKALAAIKNSNPHVWRLKQKSLTIL</sequence>